<reference evidence="1 2" key="1">
    <citation type="submission" date="2014-04" db="EMBL/GenBank/DDBJ databases">
        <authorList>
            <consortium name="DOE Joint Genome Institute"/>
            <person name="Kuo A."/>
            <person name="Ruytinx J."/>
            <person name="Rineau F."/>
            <person name="Colpaert J."/>
            <person name="Kohler A."/>
            <person name="Nagy L.G."/>
            <person name="Floudas D."/>
            <person name="Copeland A."/>
            <person name="Barry K.W."/>
            <person name="Cichocki N."/>
            <person name="Veneault-Fourrey C."/>
            <person name="LaButti K."/>
            <person name="Lindquist E.A."/>
            <person name="Lipzen A."/>
            <person name="Lundell T."/>
            <person name="Morin E."/>
            <person name="Murat C."/>
            <person name="Sun H."/>
            <person name="Tunlid A."/>
            <person name="Henrissat B."/>
            <person name="Grigoriev I.V."/>
            <person name="Hibbett D.S."/>
            <person name="Martin F."/>
            <person name="Nordberg H.P."/>
            <person name="Cantor M.N."/>
            <person name="Hua S.X."/>
        </authorList>
    </citation>
    <scope>NUCLEOTIDE SEQUENCE [LARGE SCALE GENOMIC DNA]</scope>
    <source>
        <strain evidence="1 2">UH-Slu-Lm8-n1</strain>
    </source>
</reference>
<evidence type="ECO:0000313" key="2">
    <source>
        <dbReference type="Proteomes" id="UP000054485"/>
    </source>
</evidence>
<dbReference type="InParanoid" id="A0A0D0BQN1"/>
<accession>A0A0D0BQN1</accession>
<name>A0A0D0BQN1_9AGAM</name>
<dbReference type="AlphaFoldDB" id="A0A0D0BQN1"/>
<protein>
    <submittedName>
        <fullName evidence="1">Uncharacterized protein</fullName>
    </submittedName>
</protein>
<reference evidence="2" key="2">
    <citation type="submission" date="2015-01" db="EMBL/GenBank/DDBJ databases">
        <title>Evolutionary Origins and Diversification of the Mycorrhizal Mutualists.</title>
        <authorList>
            <consortium name="DOE Joint Genome Institute"/>
            <consortium name="Mycorrhizal Genomics Consortium"/>
            <person name="Kohler A."/>
            <person name="Kuo A."/>
            <person name="Nagy L.G."/>
            <person name="Floudas D."/>
            <person name="Copeland A."/>
            <person name="Barry K.W."/>
            <person name="Cichocki N."/>
            <person name="Veneault-Fourrey C."/>
            <person name="LaButti K."/>
            <person name="Lindquist E.A."/>
            <person name="Lipzen A."/>
            <person name="Lundell T."/>
            <person name="Morin E."/>
            <person name="Murat C."/>
            <person name="Riley R."/>
            <person name="Ohm R."/>
            <person name="Sun H."/>
            <person name="Tunlid A."/>
            <person name="Henrissat B."/>
            <person name="Grigoriev I.V."/>
            <person name="Hibbett D.S."/>
            <person name="Martin F."/>
        </authorList>
    </citation>
    <scope>NUCLEOTIDE SEQUENCE [LARGE SCALE GENOMIC DNA]</scope>
    <source>
        <strain evidence="2">UH-Slu-Lm8-n1</strain>
    </source>
</reference>
<organism evidence="1 2">
    <name type="scientific">Suillus luteus UH-Slu-Lm8-n1</name>
    <dbReference type="NCBI Taxonomy" id="930992"/>
    <lineage>
        <taxon>Eukaryota</taxon>
        <taxon>Fungi</taxon>
        <taxon>Dikarya</taxon>
        <taxon>Basidiomycota</taxon>
        <taxon>Agaricomycotina</taxon>
        <taxon>Agaricomycetes</taxon>
        <taxon>Agaricomycetidae</taxon>
        <taxon>Boletales</taxon>
        <taxon>Suillineae</taxon>
        <taxon>Suillaceae</taxon>
        <taxon>Suillus</taxon>
    </lineage>
</organism>
<gene>
    <name evidence="1" type="ORF">CY34DRAFT_150246</name>
</gene>
<dbReference type="EMBL" id="KN835142">
    <property type="protein sequence ID" value="KIK47972.1"/>
    <property type="molecule type" value="Genomic_DNA"/>
</dbReference>
<proteinExistence type="predicted"/>
<dbReference type="HOGENOM" id="CLU_2442324_0_0_1"/>
<evidence type="ECO:0000313" key="1">
    <source>
        <dbReference type="EMBL" id="KIK47972.1"/>
    </source>
</evidence>
<dbReference type="Proteomes" id="UP000054485">
    <property type="component" value="Unassembled WGS sequence"/>
</dbReference>
<keyword evidence="2" id="KW-1185">Reference proteome</keyword>
<sequence>MRLEPHQGHKTRRCLDDSKLALALQVDARVLAWQENSKCRILNDHSSIPTSEGRSCLSLTRTNDSNIMAGIRRTIQLGSLRSSLSRCTID</sequence>